<name>A0A6M4B6C6_9VIRU</name>
<dbReference type="EMBL" id="MN621477">
    <property type="protein sequence ID" value="QJQ37755.1"/>
    <property type="molecule type" value="Genomic_DNA"/>
</dbReference>
<evidence type="ECO:0000313" key="1">
    <source>
        <dbReference type="EMBL" id="QJQ37755.1"/>
    </source>
</evidence>
<sequence length="584" mass="65788">MSNPVADAVVGAVASYGANYLLNHLPRFRSKSSKYLSGKKHKGAPTDVLIANKYLRAGRYSKGVDFNTNSAVVNSAKRLYTGIRKNSSKSTKQMLAYLKNVRRKRKRYFKKLANRYSKSKKFRKQFGIPRLVNRPVTNVSSNVKYKASNTIDLPPPSLLFYPTQIGTYCEFNDSADKEVNAVIANGFYRFDCIYMNVPPYSWNSDFKQYSSVPFFWLVYLDQDQWYHLASADDSPRVLSLWCVAPPSPSEVKDTLEKYKFVKIKNIRVRIYITHPYNNASVSNSFNKGMQGNLDNPGSMVTLCSQGSSSQRMKLYCSHFKNEINIASLTNKANTPTATSYKVIDPLFANPDDVFGFANSFITAADRNQILPPEDAVVGDPNIYSSSQYRHNRILRCSPKLRNIKYNVLSNQFKPFYGNSMKTYGDENKNVYAFPSKVVTDYYHYTLMYIPGEVSVCTVPVKPVSFKDGINSNWLDVENAELRIVKECPFKAVPLQLGLPMLNKDAIDNVLPPYAVEKDPALKISVTYTFIAWGPRSGNLTADAANGVSIEVQDGVLSDPQEVVIDPTQEEIEENPVVEVVKEDS</sequence>
<organism evidence="1">
    <name type="scientific">Cressdnaviricota sp</name>
    <dbReference type="NCBI Taxonomy" id="2748378"/>
    <lineage>
        <taxon>Viruses</taxon>
        <taxon>Monodnaviria</taxon>
        <taxon>Shotokuvirae</taxon>
        <taxon>Cressdnaviricota</taxon>
    </lineage>
</organism>
<protein>
    <submittedName>
        <fullName evidence="1">Capsid protein</fullName>
    </submittedName>
</protein>
<reference evidence="1" key="1">
    <citation type="submission" date="2019-10" db="EMBL/GenBank/DDBJ databases">
        <authorList>
            <person name="Liu Q."/>
            <person name="Zhang W."/>
        </authorList>
    </citation>
    <scope>NUCLEOTIDE SEQUENCE</scope>
    <source>
        <strain evidence="1">UJSL010</strain>
    </source>
</reference>
<accession>A0A6M4B6C6</accession>
<proteinExistence type="predicted"/>